<dbReference type="InterPro" id="IPR013005">
    <property type="entry name" value="Ribosomal_uL4-like"/>
</dbReference>
<feature type="region of interest" description="Disordered" evidence="4">
    <location>
        <begin position="103"/>
        <end position="123"/>
    </location>
</feature>
<keyword evidence="2" id="KW-0689">Ribosomal protein</keyword>
<evidence type="ECO:0000256" key="3">
    <source>
        <dbReference type="ARBA" id="ARBA00023274"/>
    </source>
</evidence>
<dbReference type="Proteomes" id="UP000015354">
    <property type="component" value="Unassembled WGS sequence"/>
</dbReference>
<evidence type="ECO:0000256" key="4">
    <source>
        <dbReference type="SAM" id="MobiDB-lite"/>
    </source>
</evidence>
<protein>
    <submittedName>
        <fullName evidence="5">Uncharacterized protein</fullName>
    </submittedName>
</protein>
<dbReference type="Gene3D" id="3.40.1370.10">
    <property type="match status" value="1"/>
</dbReference>
<dbReference type="EMBL" id="ATMH01004185">
    <property type="protein sequence ID" value="EPY30201.1"/>
    <property type="molecule type" value="Genomic_DNA"/>
</dbReference>
<evidence type="ECO:0000313" key="5">
    <source>
        <dbReference type="EMBL" id="EPY30201.1"/>
    </source>
</evidence>
<dbReference type="OrthoDB" id="275876at2759"/>
<dbReference type="GO" id="GO:0005840">
    <property type="term" value="C:ribosome"/>
    <property type="evidence" value="ECO:0007669"/>
    <property type="project" value="UniProtKB-KW"/>
</dbReference>
<gene>
    <name evidence="5" type="ORF">STCU_04185</name>
</gene>
<reference evidence="5 6" key="1">
    <citation type="journal article" date="2013" name="PLoS ONE">
        <title>Predicting the Proteins of Angomonas deanei, Strigomonas culicis and Their Respective Endosymbionts Reveals New Aspects of the Trypanosomatidae Family.</title>
        <authorList>
            <person name="Motta M.C."/>
            <person name="Martins A.C."/>
            <person name="de Souza S.S."/>
            <person name="Catta-Preta C.M."/>
            <person name="Silva R."/>
            <person name="Klein C.C."/>
            <person name="de Almeida L.G."/>
            <person name="de Lima Cunha O."/>
            <person name="Ciapina L.P."/>
            <person name="Brocchi M."/>
            <person name="Colabardini A.C."/>
            <person name="de Araujo Lima B."/>
            <person name="Machado C.R."/>
            <person name="de Almeida Soares C.M."/>
            <person name="Probst C.M."/>
            <person name="de Menezes C.B."/>
            <person name="Thompson C.E."/>
            <person name="Bartholomeu D.C."/>
            <person name="Gradia D.F."/>
            <person name="Pavoni D.P."/>
            <person name="Grisard E.C."/>
            <person name="Fantinatti-Garboggini F."/>
            <person name="Marchini F.K."/>
            <person name="Rodrigues-Luiz G.F."/>
            <person name="Wagner G."/>
            <person name="Goldman G.H."/>
            <person name="Fietto J.L."/>
            <person name="Elias M.C."/>
            <person name="Goldman M.H."/>
            <person name="Sagot M.F."/>
            <person name="Pereira M."/>
            <person name="Stoco P.H."/>
            <person name="de Mendonca-Neto R.P."/>
            <person name="Teixeira S.M."/>
            <person name="Maciel T.E."/>
            <person name="de Oliveira Mendes T.A."/>
            <person name="Urmenyi T.P."/>
            <person name="de Souza W."/>
            <person name="Schenkman S."/>
            <person name="de Vasconcelos A.T."/>
        </authorList>
    </citation>
    <scope>NUCLEOTIDE SEQUENCE [LARGE SCALE GENOMIC DNA]</scope>
</reference>
<sequence>MPTMDVRTWSKSNRMLVTLKLLQGKLQVVENLTLVEPTQEAYLELCRSMNWDVRHNGGGVLFMDGGSRLAPSSEYDRSFFFGSFFNGRNKLVRPTLLCDEPYDYNRSSSKQKTKGPKGQKNPIPINRFNAYDALTHHLLVITEGALLQLEDELFAHKLSILPPHIRAQLPENGFLDSAVLGDVPPPLQTIQVEAAGRTEESESVQYSAFYDNPYKPWADEGEASYTVDAADGSVQRHVRSKKASWKMLS</sequence>
<keyword evidence="3" id="KW-0687">Ribonucleoprotein</keyword>
<dbReference type="SUPFAM" id="SSF52166">
    <property type="entry name" value="Ribosomal protein L4"/>
    <property type="match status" value="1"/>
</dbReference>
<organism evidence="5 6">
    <name type="scientific">Strigomonas culicis</name>
    <dbReference type="NCBI Taxonomy" id="28005"/>
    <lineage>
        <taxon>Eukaryota</taxon>
        <taxon>Discoba</taxon>
        <taxon>Euglenozoa</taxon>
        <taxon>Kinetoplastea</taxon>
        <taxon>Metakinetoplastina</taxon>
        <taxon>Trypanosomatida</taxon>
        <taxon>Trypanosomatidae</taxon>
        <taxon>Strigomonadinae</taxon>
        <taxon>Strigomonas</taxon>
    </lineage>
</organism>
<dbReference type="PANTHER" id="PTHR10746">
    <property type="entry name" value="50S RIBOSOMAL PROTEIN L4"/>
    <property type="match status" value="1"/>
</dbReference>
<evidence type="ECO:0000256" key="2">
    <source>
        <dbReference type="ARBA" id="ARBA00022980"/>
    </source>
</evidence>
<keyword evidence="6" id="KW-1185">Reference proteome</keyword>
<dbReference type="GO" id="GO:0003735">
    <property type="term" value="F:structural constituent of ribosome"/>
    <property type="evidence" value="ECO:0007669"/>
    <property type="project" value="InterPro"/>
</dbReference>
<proteinExistence type="inferred from homology"/>
<comment type="caution">
    <text evidence="5">The sequence shown here is derived from an EMBL/GenBank/DDBJ whole genome shotgun (WGS) entry which is preliminary data.</text>
</comment>
<evidence type="ECO:0000313" key="6">
    <source>
        <dbReference type="Proteomes" id="UP000015354"/>
    </source>
</evidence>
<dbReference type="GO" id="GO:1990904">
    <property type="term" value="C:ribonucleoprotein complex"/>
    <property type="evidence" value="ECO:0007669"/>
    <property type="project" value="UniProtKB-KW"/>
</dbReference>
<accession>S9VSY3</accession>
<dbReference type="GO" id="GO:0006412">
    <property type="term" value="P:translation"/>
    <property type="evidence" value="ECO:0007669"/>
    <property type="project" value="InterPro"/>
</dbReference>
<dbReference type="AlphaFoldDB" id="S9VSY3"/>
<dbReference type="InterPro" id="IPR023574">
    <property type="entry name" value="Ribosomal_uL4_dom_sf"/>
</dbReference>
<comment type="similarity">
    <text evidence="1">Belongs to the universal ribosomal protein uL4 family.</text>
</comment>
<evidence type="ECO:0000256" key="1">
    <source>
        <dbReference type="ARBA" id="ARBA00010528"/>
    </source>
</evidence>
<name>S9VSY3_9TRYP</name>
<dbReference type="PANTHER" id="PTHR10746:SF6">
    <property type="entry name" value="LARGE RIBOSOMAL SUBUNIT PROTEIN UL4M"/>
    <property type="match status" value="1"/>
</dbReference>